<feature type="region of interest" description="Disordered" evidence="13">
    <location>
        <begin position="1"/>
        <end position="23"/>
    </location>
</feature>
<dbReference type="Pfam" id="PF12937">
    <property type="entry name" value="F-box-like"/>
    <property type="match status" value="1"/>
</dbReference>
<evidence type="ECO:0000256" key="5">
    <source>
        <dbReference type="ARBA" id="ARBA00022574"/>
    </source>
</evidence>
<dbReference type="Proteomes" id="UP000186601">
    <property type="component" value="Unassembled WGS sequence"/>
</dbReference>
<dbReference type="InterPro" id="IPR036052">
    <property type="entry name" value="TrpB-like_PALP_sf"/>
</dbReference>
<dbReference type="SUPFAM" id="SSF81383">
    <property type="entry name" value="F-box domain"/>
    <property type="match status" value="1"/>
</dbReference>
<dbReference type="InterPro" id="IPR029144">
    <property type="entry name" value="Thr_synth_N"/>
</dbReference>
<keyword evidence="8" id="KW-0677">Repeat</keyword>
<name>A0A2R6NKD1_9APHY</name>
<dbReference type="NCBIfam" id="TIGR00260">
    <property type="entry name" value="thrC"/>
    <property type="match status" value="1"/>
</dbReference>
<dbReference type="Pfam" id="PF00291">
    <property type="entry name" value="PALP"/>
    <property type="match status" value="1"/>
</dbReference>
<dbReference type="CDD" id="cd01560">
    <property type="entry name" value="Thr-synth_2"/>
    <property type="match status" value="1"/>
</dbReference>
<evidence type="ECO:0000259" key="14">
    <source>
        <dbReference type="PROSITE" id="PS50181"/>
    </source>
</evidence>
<dbReference type="InterPro" id="IPR037158">
    <property type="entry name" value="Thr_synth_N_sf"/>
</dbReference>
<keyword evidence="7" id="KW-0791">Threonine biosynthesis</keyword>
<dbReference type="Pfam" id="PF00400">
    <property type="entry name" value="WD40"/>
    <property type="match status" value="6"/>
</dbReference>
<comment type="cofactor">
    <cofactor evidence="1 11">
        <name>pyridoxal 5'-phosphate</name>
        <dbReference type="ChEBI" id="CHEBI:597326"/>
    </cofactor>
</comment>
<evidence type="ECO:0000256" key="9">
    <source>
        <dbReference type="ARBA" id="ARBA00022898"/>
    </source>
</evidence>
<evidence type="ECO:0000256" key="3">
    <source>
        <dbReference type="ARBA" id="ARBA00005517"/>
    </source>
</evidence>
<evidence type="ECO:0000256" key="7">
    <source>
        <dbReference type="ARBA" id="ARBA00022697"/>
    </source>
</evidence>
<dbReference type="UniPathway" id="UPA00050">
    <property type="reaction ID" value="UER00065"/>
</dbReference>
<accession>A0A2R6NKD1</accession>
<dbReference type="PROSITE" id="PS00678">
    <property type="entry name" value="WD_REPEATS_1"/>
    <property type="match status" value="2"/>
</dbReference>
<dbReference type="SUPFAM" id="SSF50978">
    <property type="entry name" value="WD40 repeat-like"/>
    <property type="match status" value="1"/>
</dbReference>
<dbReference type="InterPro" id="IPR015943">
    <property type="entry name" value="WD40/YVTN_repeat-like_dom_sf"/>
</dbReference>
<dbReference type="GO" id="GO:0030170">
    <property type="term" value="F:pyridoxal phosphate binding"/>
    <property type="evidence" value="ECO:0007669"/>
    <property type="project" value="InterPro"/>
</dbReference>
<keyword evidence="6" id="KW-0028">Amino-acid biosynthesis</keyword>
<dbReference type="CDD" id="cd00200">
    <property type="entry name" value="WD40"/>
    <property type="match status" value="1"/>
</dbReference>
<feature type="compositionally biased region" description="Low complexity" evidence="13">
    <location>
        <begin position="959"/>
        <end position="973"/>
    </location>
</feature>
<feature type="repeat" description="WD" evidence="12">
    <location>
        <begin position="514"/>
        <end position="553"/>
    </location>
</feature>
<dbReference type="SMART" id="SM00256">
    <property type="entry name" value="FBOX"/>
    <property type="match status" value="1"/>
</dbReference>
<feature type="region of interest" description="Disordered" evidence="13">
    <location>
        <begin position="958"/>
        <end position="982"/>
    </location>
</feature>
<dbReference type="OrthoDB" id="19711at2759"/>
<dbReference type="InterPro" id="IPR004450">
    <property type="entry name" value="Thr_synthase-like"/>
</dbReference>
<dbReference type="Pfam" id="PF14821">
    <property type="entry name" value="Thr_synth_N"/>
    <property type="match status" value="1"/>
</dbReference>
<dbReference type="PROSITE" id="PS50181">
    <property type="entry name" value="FBOX"/>
    <property type="match status" value="1"/>
</dbReference>
<dbReference type="InterPro" id="IPR051166">
    <property type="entry name" value="Threonine_Synthase"/>
</dbReference>
<dbReference type="Gene3D" id="3.40.50.1100">
    <property type="match status" value="2"/>
</dbReference>
<evidence type="ECO:0000256" key="12">
    <source>
        <dbReference type="PROSITE-ProRule" id="PRU00221"/>
    </source>
</evidence>
<dbReference type="PROSITE" id="PS50082">
    <property type="entry name" value="WD_REPEATS_2"/>
    <property type="match status" value="5"/>
</dbReference>
<evidence type="ECO:0000256" key="11">
    <source>
        <dbReference type="PIRSR" id="PIRSR604450-51"/>
    </source>
</evidence>
<feature type="repeat" description="WD" evidence="12">
    <location>
        <begin position="474"/>
        <end position="504"/>
    </location>
</feature>
<dbReference type="GO" id="GO:0004795">
    <property type="term" value="F:threonine synthase activity"/>
    <property type="evidence" value="ECO:0007669"/>
    <property type="project" value="UniProtKB-EC"/>
</dbReference>
<feature type="repeat" description="WD" evidence="12">
    <location>
        <begin position="360"/>
        <end position="399"/>
    </location>
</feature>
<evidence type="ECO:0000256" key="2">
    <source>
        <dbReference type="ARBA" id="ARBA00004979"/>
    </source>
</evidence>
<feature type="repeat" description="WD" evidence="12">
    <location>
        <begin position="594"/>
        <end position="635"/>
    </location>
</feature>
<keyword evidence="16" id="KW-1185">Reference proteome</keyword>
<dbReference type="Gene3D" id="3.90.1380.10">
    <property type="entry name" value="Threonine synthase, N-terminal domain"/>
    <property type="match status" value="1"/>
</dbReference>
<comment type="similarity">
    <text evidence="3">Belongs to the threonine synthase family.</text>
</comment>
<sequence>MSAMMQFDEHVEHVEGEDSPSTPRFSRLLTSVLGSPFLTTSDLPAEAMLALRMDIDELETVDGTFNTVPRAQTITRPSSPTPSFSTDTYSFVNWTEHSDMFTPQHRPSVSDAAPACSFLPGSIRRSTTYYTGPASSPYNTLRCPQSGSLKRSRSFSLLPRLWDVLRESSPGKKGKRRMDLANAYWGDLEIDGYIDYTNLPPLDGEEGELIDDEACFIDVRAVTGLDIVAQIPHEVALHLFAFLELPDILSCLCVSKTWHQLASDNSVWRSLFGRKRSTGWEIDFRRSNTSTLTPAARFASAHRTPKPLSRSIPAPLEFDWYQMYKTRAELDRRWNAKSYLCNGSEDKENANIWEPRARRLSGHTDSVYCLEFDSSRIITGSRDRTIKVWSVKTGRCLATITGHRGSVLCLKFDQDFDLDEANSLTEDGLQGWRKGFMVSGSSDTSVCVWDLYAHPSEGEDGEEMAIMAEMRGVLRGHTGGVLDLRISAKWIISCSKDTLIRVWNRSTLALHCTLKGHEGPVNAVGLQGNRVVSASGDGNMILWDITKGERLRTFEGHDRGLACIDFKDDYIVSGSNDCKIKVWCASTGECLRTLLGHDMLVRALSFDPRSGRLVSGSYDRTVKVWDMHTGKMIREFKTCHASHIFDVKFDCNRITVLTGLAPDGGLYIPESIPHLPEGWQTAWAHHSFVDLSVEILSLYISSSEISRKELRALVEKSYGTFRHPDVAPIKKLNDKTYILELFHGPTFAFKDVALQLLGNLFEFFLSRRNAKKAAGEKQEQLTVVGATSGDTGSAAIYGLRTKSNISIFILHPKGRVSPIQEAQMTTVTDANVHNLAVKGTFDDCQDIVKALFADKAFNAKHHLGAVNSINWARILAQTVYYFLSYFHLGRHLSSTLSPDELTNIKIQYVVPTGNFGDILAGYFAKRMGLPMVKLVIATNSNDILARFWKSGAYEKTDTSAEPAEGATAPAEGASDGKQGTAVGGVKETLSPAMDILVSSNFERLLWYLAYEALAESDAETRPGACETLNSWMQKVKTDGRVEVPTKVVELARRDFLAERVSDEETLDSIRSYFGAEPSYVADPHTAVGLAAARRIALQNKPSTVQIVLSTAHPAKFSEAVTRALQGSSRFNFERDVLPREFKGLLDKERRVIDVESPDVELVKQVIEAYAEAAVAPSPEGTLSV</sequence>
<evidence type="ECO:0000256" key="1">
    <source>
        <dbReference type="ARBA" id="ARBA00001933"/>
    </source>
</evidence>
<dbReference type="GO" id="GO:0009088">
    <property type="term" value="P:threonine biosynthetic process"/>
    <property type="evidence" value="ECO:0007669"/>
    <property type="project" value="UniProtKB-UniPathway"/>
</dbReference>
<feature type="repeat" description="WD" evidence="12">
    <location>
        <begin position="554"/>
        <end position="593"/>
    </location>
</feature>
<dbReference type="InterPro" id="IPR019775">
    <property type="entry name" value="WD40_repeat_CS"/>
</dbReference>
<keyword evidence="9 11" id="KW-0663">Pyridoxal phosphate</keyword>
<evidence type="ECO:0000256" key="4">
    <source>
        <dbReference type="ARBA" id="ARBA00013028"/>
    </source>
</evidence>
<keyword evidence="10" id="KW-0456">Lyase</keyword>
<evidence type="ECO:0000256" key="6">
    <source>
        <dbReference type="ARBA" id="ARBA00022605"/>
    </source>
</evidence>
<dbReference type="EC" id="4.2.3.1" evidence="4"/>
<dbReference type="SUPFAM" id="SSF53686">
    <property type="entry name" value="Tryptophan synthase beta subunit-like PLP-dependent enzymes"/>
    <property type="match status" value="1"/>
</dbReference>
<dbReference type="Gene3D" id="2.130.10.10">
    <property type="entry name" value="YVTN repeat-like/Quinoprotein amine dehydrogenase"/>
    <property type="match status" value="2"/>
</dbReference>
<dbReference type="Pfam" id="PF24857">
    <property type="entry name" value="THR4_C"/>
    <property type="match status" value="1"/>
</dbReference>
<dbReference type="InterPro" id="IPR001810">
    <property type="entry name" value="F-box_dom"/>
</dbReference>
<evidence type="ECO:0000313" key="15">
    <source>
        <dbReference type="EMBL" id="PSR72761.1"/>
    </source>
</evidence>
<dbReference type="AlphaFoldDB" id="A0A2R6NKD1"/>
<feature type="domain" description="F-box" evidence="14">
    <location>
        <begin position="225"/>
        <end position="271"/>
    </location>
</feature>
<proteinExistence type="inferred from homology"/>
<dbReference type="PRINTS" id="PR00320">
    <property type="entry name" value="GPROTEINBRPT"/>
</dbReference>
<organism evidence="15 16">
    <name type="scientific">Hermanssonia centrifuga</name>
    <dbReference type="NCBI Taxonomy" id="98765"/>
    <lineage>
        <taxon>Eukaryota</taxon>
        <taxon>Fungi</taxon>
        <taxon>Dikarya</taxon>
        <taxon>Basidiomycota</taxon>
        <taxon>Agaricomycotina</taxon>
        <taxon>Agaricomycetes</taxon>
        <taxon>Polyporales</taxon>
        <taxon>Meruliaceae</taxon>
        <taxon>Hermanssonia</taxon>
    </lineage>
</organism>
<comment type="pathway">
    <text evidence="2">Amino-acid biosynthesis; L-threonine biosynthesis; L-threonine from L-aspartate: step 5/5.</text>
</comment>
<dbReference type="SMART" id="SM00320">
    <property type="entry name" value="WD40"/>
    <property type="match status" value="6"/>
</dbReference>
<dbReference type="STRING" id="98765.A0A2R6NKD1"/>
<dbReference type="PANTHER" id="PTHR42690:SF1">
    <property type="entry name" value="THREONINE SYNTHASE-LIKE 2"/>
    <property type="match status" value="1"/>
</dbReference>
<dbReference type="Gene3D" id="1.20.1280.50">
    <property type="match status" value="1"/>
</dbReference>
<evidence type="ECO:0000256" key="10">
    <source>
        <dbReference type="ARBA" id="ARBA00023239"/>
    </source>
</evidence>
<dbReference type="PROSITE" id="PS00165">
    <property type="entry name" value="DEHYDRATASE_SER_THR"/>
    <property type="match status" value="1"/>
</dbReference>
<evidence type="ECO:0000313" key="16">
    <source>
        <dbReference type="Proteomes" id="UP000186601"/>
    </source>
</evidence>
<dbReference type="FunFam" id="3.40.50.1100:FF:000024">
    <property type="entry name" value="Probable threonine synthase"/>
    <property type="match status" value="1"/>
</dbReference>
<dbReference type="InterPro" id="IPR036047">
    <property type="entry name" value="F-box-like_dom_sf"/>
</dbReference>
<dbReference type="InterPro" id="IPR000634">
    <property type="entry name" value="Ser/Thr_deHydtase_PyrdxlP-BS"/>
</dbReference>
<reference evidence="15 16" key="1">
    <citation type="submission" date="2018-02" db="EMBL/GenBank/DDBJ databases">
        <title>Genome sequence of the basidiomycete white-rot fungus Phlebia centrifuga.</title>
        <authorList>
            <person name="Granchi Z."/>
            <person name="Peng M."/>
            <person name="de Vries R.P."/>
            <person name="Hilden K."/>
            <person name="Makela M.R."/>
            <person name="Grigoriev I."/>
            <person name="Riley R."/>
        </authorList>
    </citation>
    <scope>NUCLEOTIDE SEQUENCE [LARGE SCALE GENOMIC DNA]</scope>
    <source>
        <strain evidence="15 16">FBCC195</strain>
    </source>
</reference>
<dbReference type="InterPro" id="IPR036322">
    <property type="entry name" value="WD40_repeat_dom_sf"/>
</dbReference>
<keyword evidence="5 12" id="KW-0853">WD repeat</keyword>
<dbReference type="InterPro" id="IPR001680">
    <property type="entry name" value="WD40_rpt"/>
</dbReference>
<evidence type="ECO:0000256" key="8">
    <source>
        <dbReference type="ARBA" id="ARBA00022737"/>
    </source>
</evidence>
<evidence type="ECO:0000256" key="13">
    <source>
        <dbReference type="SAM" id="MobiDB-lite"/>
    </source>
</evidence>
<dbReference type="InterPro" id="IPR001926">
    <property type="entry name" value="TrpB-like_PALP"/>
</dbReference>
<gene>
    <name evidence="15" type="ORF">PHLCEN_2v11360</name>
</gene>
<dbReference type="InterPro" id="IPR020472">
    <property type="entry name" value="WD40_PAC1"/>
</dbReference>
<comment type="caution">
    <text evidence="15">The sequence shown here is derived from an EMBL/GenBank/DDBJ whole genome shotgun (WGS) entry which is preliminary data.</text>
</comment>
<feature type="modified residue" description="N6-(pyridoxal phosphate)lysine" evidence="11">
    <location>
        <position position="750"/>
    </location>
</feature>
<dbReference type="EMBL" id="MLYV02001136">
    <property type="protein sequence ID" value="PSR72761.1"/>
    <property type="molecule type" value="Genomic_DNA"/>
</dbReference>
<dbReference type="PANTHER" id="PTHR42690">
    <property type="entry name" value="THREONINE SYNTHASE FAMILY MEMBER"/>
    <property type="match status" value="1"/>
</dbReference>
<feature type="compositionally biased region" description="Basic and acidic residues" evidence="13">
    <location>
        <begin position="7"/>
        <end position="16"/>
    </location>
</feature>
<dbReference type="PROSITE" id="PS50294">
    <property type="entry name" value="WD_REPEATS_REGION"/>
    <property type="match status" value="4"/>
</dbReference>
<protein>
    <recommendedName>
        <fullName evidence="4">threonine synthase</fullName>
        <ecNumber evidence="4">4.2.3.1</ecNumber>
    </recommendedName>
</protein>